<evidence type="ECO:0000256" key="1">
    <source>
        <dbReference type="ARBA" id="ARBA00022729"/>
    </source>
</evidence>
<evidence type="ECO:0000313" key="3">
    <source>
        <dbReference type="EMBL" id="AXX95039.1"/>
    </source>
</evidence>
<dbReference type="EMBL" id="CP032097">
    <property type="protein sequence ID" value="AXX95039.1"/>
    <property type="molecule type" value="Genomic_DNA"/>
</dbReference>
<dbReference type="EMBL" id="NXIG01000007">
    <property type="protein sequence ID" value="RXI30361.1"/>
    <property type="molecule type" value="Genomic_DNA"/>
</dbReference>
<dbReference type="SUPFAM" id="SSF53807">
    <property type="entry name" value="Helical backbone' metal receptor"/>
    <property type="match status" value="1"/>
</dbReference>
<dbReference type="OrthoDB" id="9787830at2"/>
<evidence type="ECO:0000313" key="4">
    <source>
        <dbReference type="EMBL" id="RXI30361.1"/>
    </source>
</evidence>
<organism evidence="4 6">
    <name type="scientific">Arcobacter ellisii</name>
    <dbReference type="NCBI Taxonomy" id="913109"/>
    <lineage>
        <taxon>Bacteria</taxon>
        <taxon>Pseudomonadati</taxon>
        <taxon>Campylobacterota</taxon>
        <taxon>Epsilonproteobacteria</taxon>
        <taxon>Campylobacterales</taxon>
        <taxon>Arcobacteraceae</taxon>
        <taxon>Arcobacter</taxon>
    </lineage>
</organism>
<sequence length="277" mass="31143">MKFFLFILIFCVNLLGSERIVTLSPSINEIVFALGVGENVVANTKHCDFPEESKNLPKIGGYNNISLEKVLELKPTVVIGQDYDEKLNSNLKALGIKTLIYKTNTISSIKNTILDLGSFFNKTERAKELVSNIDNALSSLNSIIENKKILVVISPKKSLSNQIYVTGNFLYFEDIIKASGNQNAYNSENPAQPVVNTEKIINMNPDIIVLLAPFLDGKIDEQKEIINAWKQLPINASKDDNIYAVDKLYAGIPSQRVEFFIKDFKKILENVRNKRLQ</sequence>
<dbReference type="InterPro" id="IPR002491">
    <property type="entry name" value="ABC_transptr_periplasmic_BD"/>
</dbReference>
<evidence type="ECO:0000313" key="5">
    <source>
        <dbReference type="Proteomes" id="UP000262582"/>
    </source>
</evidence>
<feature type="domain" description="Fe/B12 periplasmic-binding" evidence="2">
    <location>
        <begin position="19"/>
        <end position="272"/>
    </location>
</feature>
<proteinExistence type="predicted"/>
<dbReference type="Proteomes" id="UP000262582">
    <property type="component" value="Chromosome"/>
</dbReference>
<name>A0A347U861_9BACT</name>
<dbReference type="PROSITE" id="PS50983">
    <property type="entry name" value="FE_B12_PBP"/>
    <property type="match status" value="1"/>
</dbReference>
<reference evidence="4 6" key="1">
    <citation type="submission" date="2017-09" db="EMBL/GenBank/DDBJ databases">
        <title>Genomics of the genus Arcobacter.</title>
        <authorList>
            <person name="Perez-Cataluna A."/>
            <person name="Figueras M.J."/>
            <person name="Salas-Masso N."/>
        </authorList>
    </citation>
    <scope>NUCLEOTIDE SEQUENCE [LARGE SCALE GENOMIC DNA]</scope>
    <source>
        <strain evidence="4 6">CECT 7837</strain>
    </source>
</reference>
<dbReference type="InterPro" id="IPR054828">
    <property type="entry name" value="Vit_B12_bind_prot"/>
</dbReference>
<dbReference type="Gene3D" id="3.40.50.1980">
    <property type="entry name" value="Nitrogenase molybdenum iron protein domain"/>
    <property type="match status" value="2"/>
</dbReference>
<dbReference type="PANTHER" id="PTHR30535:SF34">
    <property type="entry name" value="MOLYBDATE-BINDING PROTEIN MOLA"/>
    <property type="match status" value="1"/>
</dbReference>
<keyword evidence="1" id="KW-0732">Signal</keyword>
<evidence type="ECO:0000259" key="2">
    <source>
        <dbReference type="PROSITE" id="PS50983"/>
    </source>
</evidence>
<dbReference type="AlphaFoldDB" id="A0A347U861"/>
<dbReference type="PANTHER" id="PTHR30535">
    <property type="entry name" value="VITAMIN B12-BINDING PROTEIN"/>
    <property type="match status" value="1"/>
</dbReference>
<dbReference type="Proteomes" id="UP000290588">
    <property type="component" value="Unassembled WGS sequence"/>
</dbReference>
<reference evidence="3 5" key="2">
    <citation type="submission" date="2018-08" db="EMBL/GenBank/DDBJ databases">
        <title>Complete genome of the Arcobacter ellisii type strain LMG 26155.</title>
        <authorList>
            <person name="Miller W.G."/>
            <person name="Yee E."/>
            <person name="Bono J.L."/>
        </authorList>
    </citation>
    <scope>NUCLEOTIDE SEQUENCE [LARGE SCALE GENOMIC DNA]</scope>
    <source>
        <strain evidence="3 5">LMG 26155</strain>
    </source>
</reference>
<dbReference type="InterPro" id="IPR050902">
    <property type="entry name" value="ABC_Transporter_SBP"/>
</dbReference>
<gene>
    <name evidence="3" type="ORF">AELL_1376</name>
    <name evidence="4" type="ORF">CP962_08415</name>
</gene>
<accession>A0A347U861</accession>
<dbReference type="RefSeq" id="WP_118917232.1">
    <property type="nucleotide sequence ID" value="NZ_CP032097.1"/>
</dbReference>
<evidence type="ECO:0000313" key="6">
    <source>
        <dbReference type="Proteomes" id="UP000290588"/>
    </source>
</evidence>
<protein>
    <submittedName>
        <fullName evidence="4">Iron ABC transporter substrate-binding protein</fullName>
    </submittedName>
    <submittedName>
        <fullName evidence="3">Iron siderophore ABC transporter, periplasmic substrate-binding protein</fullName>
    </submittedName>
</protein>
<dbReference type="Pfam" id="PF01497">
    <property type="entry name" value="Peripla_BP_2"/>
    <property type="match status" value="1"/>
</dbReference>
<keyword evidence="5" id="KW-1185">Reference proteome</keyword>
<dbReference type="KEGG" id="aell:AELL_1376"/>
<dbReference type="NCBIfam" id="NF038402">
    <property type="entry name" value="TroA_like"/>
    <property type="match status" value="1"/>
</dbReference>